<dbReference type="InterPro" id="IPR047735">
    <property type="entry name" value="GrdX-like"/>
</dbReference>
<sequence length="131" mass="14764">MNRNILIITNNPMVEAKLAAYNQQFCDNYEQVLLTVRDKIHGGAKLVTHPLSGSVKPGETPYRSVAIDDIEDDLDMQSLSMIESAIDRLYTMTRHGCRQYSQTVMDDFQLIDYNLLLTGLESVMSSKSCKA</sequence>
<reference evidence="1" key="1">
    <citation type="journal article" date="2017" name="Appl. Environ. Microbiol.">
        <title>Molecular characterization of an Endozoicomonas-like organism causing infection in king scallop Pecten maximus L.</title>
        <authorList>
            <person name="Cano I."/>
            <person name="van Aerle R."/>
            <person name="Ross S."/>
            <person name="Verner-Jeffreys D.W."/>
            <person name="Paley R.K."/>
            <person name="Rimmer G."/>
            <person name="Ryder D."/>
            <person name="Hooper P."/>
            <person name="Stone D."/>
            <person name="Feist S.W."/>
        </authorList>
    </citation>
    <scope>NUCLEOTIDE SEQUENCE</scope>
</reference>
<name>A0A2H9T7Y6_9ZZZZ</name>
<accession>A0A2H9T7Y6</accession>
<dbReference type="NCBIfam" id="NF038093">
    <property type="entry name" value="GrdX"/>
    <property type="match status" value="1"/>
</dbReference>
<proteinExistence type="predicted"/>
<dbReference type="EMBL" id="NSIT01000075">
    <property type="protein sequence ID" value="PJE79351.1"/>
    <property type="molecule type" value="Genomic_DNA"/>
</dbReference>
<comment type="caution">
    <text evidence="1">The sequence shown here is derived from an EMBL/GenBank/DDBJ whole genome shotgun (WGS) entry which is preliminary data.</text>
</comment>
<gene>
    <name evidence="1" type="ORF">CI610_01673</name>
</gene>
<organism evidence="1">
    <name type="scientific">invertebrate metagenome</name>
    <dbReference type="NCBI Taxonomy" id="1711999"/>
    <lineage>
        <taxon>unclassified sequences</taxon>
        <taxon>metagenomes</taxon>
        <taxon>organismal metagenomes</taxon>
    </lineage>
</organism>
<protein>
    <recommendedName>
        <fullName evidence="2">GrdX protein</fullName>
    </recommendedName>
</protein>
<evidence type="ECO:0000313" key="1">
    <source>
        <dbReference type="EMBL" id="PJE79351.1"/>
    </source>
</evidence>
<evidence type="ECO:0008006" key="2">
    <source>
        <dbReference type="Google" id="ProtNLM"/>
    </source>
</evidence>
<dbReference type="AlphaFoldDB" id="A0A2H9T7Y6"/>